<feature type="region of interest" description="Disordered" evidence="3">
    <location>
        <begin position="4353"/>
        <end position="4384"/>
    </location>
</feature>
<keyword evidence="1 2" id="KW-0833">Ubl conjugation pathway</keyword>
<dbReference type="SMART" id="SM00119">
    <property type="entry name" value="HECTc"/>
    <property type="match status" value="1"/>
</dbReference>
<feature type="active site" description="Glycyl thioester intermediate" evidence="2">
    <location>
        <position position="4394"/>
    </location>
</feature>
<dbReference type="InterPro" id="IPR013320">
    <property type="entry name" value="ConA-like_dom_sf"/>
</dbReference>
<dbReference type="InterPro" id="IPR043136">
    <property type="entry name" value="B30.2/SPRY_sf"/>
</dbReference>
<dbReference type="InterPro" id="IPR042469">
    <property type="entry name" value="HECTD3"/>
</dbReference>
<dbReference type="PROSITE" id="PS50188">
    <property type="entry name" value="B302_SPRY"/>
    <property type="match status" value="3"/>
</dbReference>
<dbReference type="Gene3D" id="2.60.120.920">
    <property type="match status" value="3"/>
</dbReference>
<dbReference type="PROSITE" id="PS50237">
    <property type="entry name" value="HECT"/>
    <property type="match status" value="1"/>
</dbReference>
<feature type="compositionally biased region" description="Low complexity" evidence="3">
    <location>
        <begin position="1634"/>
        <end position="1646"/>
    </location>
</feature>
<dbReference type="SMART" id="SM00449">
    <property type="entry name" value="SPRY"/>
    <property type="match status" value="3"/>
</dbReference>
<evidence type="ECO:0000256" key="1">
    <source>
        <dbReference type="ARBA" id="ARBA00022786"/>
    </source>
</evidence>
<feature type="domain" description="HECT" evidence="5">
    <location>
        <begin position="4069"/>
        <end position="4430"/>
    </location>
</feature>
<feature type="region of interest" description="Disordered" evidence="3">
    <location>
        <begin position="1629"/>
        <end position="1651"/>
    </location>
</feature>
<feature type="compositionally biased region" description="Polar residues" evidence="3">
    <location>
        <begin position="4365"/>
        <end position="4379"/>
    </location>
</feature>
<keyword evidence="7" id="KW-1185">Reference proteome</keyword>
<feature type="region of interest" description="Disordered" evidence="3">
    <location>
        <begin position="255"/>
        <end position="276"/>
    </location>
</feature>
<dbReference type="InterPro" id="IPR000569">
    <property type="entry name" value="HECT_dom"/>
</dbReference>
<dbReference type="Gene3D" id="3.90.1750.10">
    <property type="entry name" value="Hect, E3 ligase catalytic domains"/>
    <property type="match status" value="1"/>
</dbReference>
<dbReference type="GO" id="GO:0030246">
    <property type="term" value="F:carbohydrate binding"/>
    <property type="evidence" value="ECO:0007669"/>
    <property type="project" value="UniProtKB-KW"/>
</dbReference>
<evidence type="ECO:0000259" key="4">
    <source>
        <dbReference type="PROSITE" id="PS50188"/>
    </source>
</evidence>
<dbReference type="EMBL" id="CZPT02001221">
    <property type="protein sequence ID" value="SCU69485.1"/>
    <property type="molecule type" value="Genomic_DNA"/>
</dbReference>
<dbReference type="Gene3D" id="3.30.2160.10">
    <property type="entry name" value="Hect, E3 ligase catalytic domain"/>
    <property type="match status" value="1"/>
</dbReference>
<dbReference type="Gene3D" id="3.30.2410.10">
    <property type="entry name" value="Hect, E3 ligase catalytic domain"/>
    <property type="match status" value="1"/>
</dbReference>
<feature type="region of interest" description="Disordered" evidence="3">
    <location>
        <begin position="2829"/>
        <end position="2858"/>
    </location>
</feature>
<sequence>MDGLSTQYLQMANGPQSQMHDPVSVVNFVDQMQLAFERSTAPRKNFLLDSTTPRGDAIITEVSAMKPGNGWVTLQVTEGIRRGVHEWGVTIENQGETTDGSGLMLGIVPKSFSKYDSFISQGGGWCLSRAGKFYGHWRRHEANASVTFGTGDRVIFILDYEAARMTVRVGDKYVVGEISNIAPEVFPAVSLHYRHQFVRFEYRKVHDRQSKKLNWIERLAFPHATVFLPLTRQQLEDVPLGSYVFSPLFAEGQGCAPPRKRQGEHGPATGESLDTEERGAKLHCDYEAHSAAKARLTVVLRAIQAVRRYCTNGVVAAHTFLDRNVTAEMLRSQRHALATRGSDRRGGGDAAVDCGALILIHMFSHSSMTITGVTMLPVLRSLQEYLRSVDLFSLSEASVGCTNAGTIVSPDVVRMAADNVAGLIDRARRNECDSSNDTAVSGMGSTDASISLIPGLTELLVLVALQCGTVCEVLRAVRVLLRAPTSDVSPEMLTWLRLNKAALTPKCYLPKLHEAYDAIEEDMEHVTPFAPTIEVKVISVGYHRGAIYVHTADTLRRWGVFVGAYTPTSTTTEPRNCCLNCTSSSIAFMKDEGVIFHTDRMAGAGIAVVVYSSSLEIQQTVMLASVPQWPTTSNYVRMCSGPGHHILLVYDVPHSDTSSALRGTAAPVPSTTAGTLTDDASKASATGIEVQVLNGKKFPEVKWRTKLQFPPFDNTTRSCVTLRKGSVIDFGNPETYLNTTGGHITVEVWIKMLDKNDVSVFYQHGDRSTSGEVFLETARLEGAWRIRGGYRHDYRGMCVVSAPFNPASESRFVHVALVFDGNWRLHFDGEEVSRTKQCLQVALENPRQRWTAGNDCVCQLAGLRVWKGGRTFREIARDSSRVLGGDEPGLVCQYLFNEHNGNVVYNHVRGEAAAGRHAIVRGAFSRTVCNDHPLLASAHSEPALGTSTVRVTSPTYDLPKLEHAHVFYDGVHLGILEQKERAFHGFAEMKCLHQAVFFDIETGRGVYGSFMLRHRYKLGLLGCDENGRYWELFQAGGQPNVSLFGQQQQQAQLPATVSAGTLSVSPSAVLEEDHIAWHDNLEFLSFTSSVKSETPGDAPKGSIYGDMGTSSPTDNDINTQHMSFGALAIWLLNLLSSFSESNDTASTNSLFSPLLDDVSVRCVQEIRQLLHEHCRPVKSISSRRSLSLKDSTSTIAIGTAMRILLRLVRRVRDFRIHPDTIGLSEAASVGDLRGVFRELNAIQRRRSTDWSKAGDSFLTTPSQAATMAKAALSVPPKDIFNSISPTYIPHVGLGLLGILLDIINESGLSLPTELGSIACIIVNEGVTLFFPTAVVRANLLREILGKEEESMTRSPALSVLLHAIVRSFTDVTSAASLLQITEPDNCIPRRNDGIEPNRSKNDDTAAAYGKLAAVKSTLSTLVVECTQQVMRQAPNNLRQSQLSLLSTMAEAIGVLQMLLFSHCDEFGTVDVHEKMNKGIENMHSLHGAVGLGTTARDYYTELFDNAGLIFETFAQRLEVMSLGEEKETSGRVSFVLDVLGNSFVGSPLHTAITALPLMCSQEESGWLLGRLNHLSLRYRALLCSLRASMTTGTTLGSHRPLHVLDTALSLASSWVASFMSLGQISAPTIREESASPSHSTVSTPPHDNATDAPSCELSATLKEICDHPLLAAGIKKDDDKNDKKMEVLMKLQQRQAEWQSIARRDVVLASKTPVEIEEVISMAAIAVVHLSSARIEVLAMNECIELLAKTLVRLKGLRSGLLDKRSKSPGDFLAVQQNAKECCHFLLRVARVSDSTVIQMPSLYLARTYADRAQGDPKRPGNVNVDNWKRAVLIMRMKRLYHRALVYGWSLIQIPAAVALVERIILSPEIKASDMREAFEERERGALRRLSGLQHMYQLFQNNARLGCKVASLLFNGRVGGGRHFELGISASGDSTRCSYRQTMYDIIRRLCEITRPITNHKGFPEATTDGSASPASSPRGVVEPCRSATLSEVLNRQWLPSDFCFFREVRVVEVMFLSFCSIFQPNASETLRHERALELSHRGAVKGNRTHPVAGIGGSNNGTTFPSSTTAMSGGRTSGSGRPLAVVAPGGVGDEGNEQTLQRTPSEWALLESLNALKSLGLQCAAALGDENAAPNEVRGCVNFLDLVFEVLDEELRKCANYASQPYYHSQDRVLEHIGLLCTLISTFARALPAGFICTEVVCPKAAFLAFRLWLVADVMVLASAMNVGACPLAEVCVHTSILLLRHCSPAAVNPLFTKESIMSVVRKLLPAVAADCAAVGYFFSFAIRCVSGDSSTGGSGASGSALGNFGDIGISCVASLHALLCSHPWDETFSAMRGPFLADLADSANGGEAMRPNGVRLLMWIYLIGGPPSASLGPGRKVFMCVDETLAATEEAYIVDCNAKAGTATVLPIQVGAFTEEHEVPLDNLINASQDEVLLPRSEVLFQFLLPALEQCFSPRLRPHSSPLPWAVIASLLRITLAVLKKDPSASYVLLERGIIAQVDDFAFRTPAKTPLPLRYLYEMWPLLLPQTMNCQQRALFDAVTSSSKDNDAKALSSGYVYPVRTPCHDIQGPTSDPSAHTANSLFSVAAAARYSVLPRLDVECSNADVDDYNGSGNMGGSPANISGSSVGCTGSPPLFSRLQQAHSSLCLTPSVLCFSGARGDPAGTLIMKGVSKDSCIPPWADGITIEASVLLYDRLFPELGEAFVIPASWGRPPISFSLFSLYEKKGDGRRSFLRVVLDEARMDCIIETAAVSAVVISTKLLQEDWDHWIHLAVVIDSKSITLYKDGAGVAAALPKHLGVYLENLFREGSVDRLVIGNISSDGKRTGRGVVSVDETDSDEASSSGGGRSYGKSSNGVVVALDSVRLWGCARSMKTQRSAADFVAREQTLPVYGVNDGSNVTFRFSEATGNETYAEKCEGVGVLSGSVRWAPFPVFSSNVNLDKVQRTDVAPPTALPLFIPRREFESFFATLDHSPALRLGGEYMQSICAHLSRQCVVAAIQQAMSPQYRVVHFEHCRTKGCGDVPASAIVDPRNIIASAELISHLINLLRYSDTGYLEEKAVLAVSQFVKVYFSSMTSEKRLLKGFREAAVAVTKALHDETEPFCVELPTVSYVATDANLVPIATINGPGGVVSFDANSRGIEQMTLLRDRKQRVLLAKYPDAQSGWPELEVPSDSLWFYAKPSISTRSVAPSFTVSARSLKPQVACAIFAALREVLSSDARFHCGLGSFLNAPFISLLTVRTGTTKCAAVPSCRIFTSVLELWREFPQFSQQDQCPLKITLANLNAPLMSVLQRGHASVASSPIGRHNVRVQSVFELLVAAIRTEAAWDILTHNQRTQIRWRRLCSLWERSIGLCAPAITIGVNSSALPASATTALGNSNRNHKVSNVNAGGCGLSSSEHKHGYVHLVLLPFSGSTLQHQPKASIFQRGSGVWNAFCDRGFLSARSNVGFKHGRFYFEVRIPANGDPISVGAVTERAQQNSFLSPRGLGHDGDSWGFESAQMCRFYHGFRHEFTMRTKWKGLDVIGIMLDLETDTLACLHEERQVSVFDNFRASLGAGVPLSFFPAVSFGAGGVDVNFGAAPFAYRVPAGFVPVDPSNYMASPTSTPWMLISAIDVSECLARSGKKGTGTDASDGAVVATSSSKETRQLPPFLARANASAATYYEGRSGPLCVNLLPCGPKNKMTSVQGSEVRAEEDPRFFRGSVCVRSGRWYYEVGLRGDALISVGWATSTAATDWSRSRGLGDDAESWVLEGNRATARHNKHTRSVGGQLWKHGDIVGCLLDCEAGTIAYTLNGVPLQEAQNTDGEGILFRSVNHANGLMPVIGVDPKNTAVVCFCEEELSHLPKRCRALGTTSPLRKALENHFCGVDTSGVAERGVSGVCSTQFSPSLARRLLLTLSSLTELNFHNGAAYCLEDTLTKTDKAVLCDKFLGHKNAMQLLVTLQNLTSLAEAVIPYAGVPSIPMECDVLLSGPIRRALDHLHDYMLPAVGLRFLHGFFSQTSSSGENLKLTLNRRKALSLVKDTTATLPERLSGSIFGQVYQLLHDKNVSLFCTSRKLWSVNFVGEGADDIGGPYRESITQLCSELMGPSLPLFIPSPNQASEIGESREVFVVRPEMEAPVRLNMYHFFGRFLGGCLRSSEPVPIYLSSRVWKTILGAPVGVSDLGRVDVATVQSYRYIQQLSSLGGGEAGATDGEVEELCPGGFTVVDDIGVERELFPGGSAISVGRHNVDLFLELAMDYRLHVMGEAQVKAIADGFHQVVPVSAVSLLKWYELERMVCGLPDYDADELLDAARYEDLNPDSVIVQYLRQVLRQFSRHERALFMRFVSGRERLPSGVRLKVMLDTSAQQTRDERGNNASGADNAENSNMGGDTFDDSRLPHASTCFYWLSLPRYSSVEVMRERLLFAIQHCLDIDADFMVRDTGSMEDEGEPMLAVIVEDDDEFEDFSHLR</sequence>
<name>A0A1G4IBZ9_TRYEQ</name>
<dbReference type="RefSeq" id="XP_067080452.1">
    <property type="nucleotide sequence ID" value="XM_067224351.1"/>
</dbReference>
<dbReference type="InterPro" id="IPR035983">
    <property type="entry name" value="Hect_E3_ubiquitin_ligase"/>
</dbReference>
<organism evidence="6 7">
    <name type="scientific">Trypanosoma equiperdum</name>
    <dbReference type="NCBI Taxonomy" id="5694"/>
    <lineage>
        <taxon>Eukaryota</taxon>
        <taxon>Discoba</taxon>
        <taxon>Euglenozoa</taxon>
        <taxon>Kinetoplastea</taxon>
        <taxon>Metakinetoplastina</taxon>
        <taxon>Trypanosomatida</taxon>
        <taxon>Trypanosomatidae</taxon>
        <taxon>Trypanosoma</taxon>
    </lineage>
</organism>
<dbReference type="SUPFAM" id="SSF49899">
    <property type="entry name" value="Concanavalin A-like lectins/glucanases"/>
    <property type="match status" value="4"/>
</dbReference>
<feature type="domain" description="B30.2/SPRY" evidence="4">
    <location>
        <begin position="3399"/>
        <end position="3590"/>
    </location>
</feature>
<evidence type="ECO:0000313" key="6">
    <source>
        <dbReference type="EMBL" id="SCU69485.1"/>
    </source>
</evidence>
<evidence type="ECO:0000259" key="5">
    <source>
        <dbReference type="PROSITE" id="PS50237"/>
    </source>
</evidence>
<feature type="region of interest" description="Disordered" evidence="3">
    <location>
        <begin position="1962"/>
        <end position="1982"/>
    </location>
</feature>
<feature type="region of interest" description="Disordered" evidence="3">
    <location>
        <begin position="2049"/>
        <end position="2081"/>
    </location>
</feature>
<comment type="caution">
    <text evidence="6">The sequence shown here is derived from an EMBL/GenBank/DDBJ whole genome shotgun (WGS) entry which is preliminary data.</text>
</comment>
<dbReference type="VEuPathDB" id="TriTrypDB:TEOVI_000105100"/>
<dbReference type="SUPFAM" id="SSF56204">
    <property type="entry name" value="Hect, E3 ligase catalytic domain"/>
    <property type="match status" value="1"/>
</dbReference>
<feature type="domain" description="B30.2/SPRY" evidence="4">
    <location>
        <begin position="3638"/>
        <end position="3849"/>
    </location>
</feature>
<dbReference type="GeneID" id="92374991"/>
<reference evidence="6" key="1">
    <citation type="submission" date="2016-09" db="EMBL/GenBank/DDBJ databases">
        <authorList>
            <person name="Hebert L."/>
            <person name="Moumen B."/>
        </authorList>
    </citation>
    <scope>NUCLEOTIDE SEQUENCE [LARGE SCALE GENOMIC DNA]</scope>
    <source>
        <strain evidence="6">OVI</strain>
    </source>
</reference>
<evidence type="ECO:0000313" key="7">
    <source>
        <dbReference type="Proteomes" id="UP000195570"/>
    </source>
</evidence>
<dbReference type="Pfam" id="PF00622">
    <property type="entry name" value="SPRY"/>
    <property type="match status" value="3"/>
</dbReference>
<proteinExistence type="predicted"/>
<feature type="domain" description="B30.2/SPRY" evidence="4">
    <location>
        <begin position="26"/>
        <end position="207"/>
    </location>
</feature>
<protein>
    <submittedName>
        <fullName evidence="6">Concanavalin A-like lectin/glucanases superfamily/SPRY domain/HECT-domain (Ubiquitin-transferase), putative</fullName>
    </submittedName>
</protein>
<evidence type="ECO:0000256" key="2">
    <source>
        <dbReference type="PROSITE-ProRule" id="PRU00104"/>
    </source>
</evidence>
<dbReference type="PANTHER" id="PTHR46654">
    <property type="entry name" value="E3 UBIQUITIN-PROTEIN LIGASE HECTD3"/>
    <property type="match status" value="1"/>
</dbReference>
<dbReference type="CDD" id="cd11709">
    <property type="entry name" value="SPRY"/>
    <property type="match status" value="3"/>
</dbReference>
<dbReference type="InterPro" id="IPR001870">
    <property type="entry name" value="B30.2/SPRY"/>
</dbReference>
<feature type="compositionally biased region" description="Polar residues" evidence="3">
    <location>
        <begin position="2062"/>
        <end position="2073"/>
    </location>
</feature>
<dbReference type="InterPro" id="IPR003877">
    <property type="entry name" value="SPRY_dom"/>
</dbReference>
<dbReference type="Pfam" id="PF00632">
    <property type="entry name" value="HECT"/>
    <property type="match status" value="1"/>
</dbReference>
<dbReference type="GO" id="GO:0004842">
    <property type="term" value="F:ubiquitin-protein transferase activity"/>
    <property type="evidence" value="ECO:0007669"/>
    <property type="project" value="InterPro"/>
</dbReference>
<evidence type="ECO:0000256" key="3">
    <source>
        <dbReference type="SAM" id="MobiDB-lite"/>
    </source>
</evidence>
<dbReference type="GO" id="GO:0005737">
    <property type="term" value="C:cytoplasm"/>
    <property type="evidence" value="ECO:0007669"/>
    <property type="project" value="TreeGrafter"/>
</dbReference>
<gene>
    <name evidence="6" type="ORF">TEOVI_000105100</name>
</gene>
<accession>A0A1G4IBZ9</accession>
<dbReference type="PANTHER" id="PTHR46654:SF2">
    <property type="entry name" value="UBIQUITIN-PROTEIN LIGASE"/>
    <property type="match status" value="1"/>
</dbReference>
<dbReference type="Gene3D" id="2.60.120.200">
    <property type="match status" value="1"/>
</dbReference>
<dbReference type="Proteomes" id="UP000195570">
    <property type="component" value="Unassembled WGS sequence"/>
</dbReference>